<dbReference type="InterPro" id="IPR051774">
    <property type="entry name" value="Sperm-specific_class_P"/>
</dbReference>
<dbReference type="AlphaFoldDB" id="A0AAF3E855"/>
<evidence type="ECO:0000259" key="2">
    <source>
        <dbReference type="PROSITE" id="PS50202"/>
    </source>
</evidence>
<comment type="function">
    <text evidence="1">Central component in molecular interactions underlying sperm crawling. Forms an extensive filament system that extends from sperm villipoda, along the leading edge of the pseudopod.</text>
</comment>
<name>A0AAF3E855_9BILA</name>
<dbReference type="PANTHER" id="PTHR22947:SF39">
    <property type="entry name" value="MSP DOMAIN-CONTAINING PROTEIN"/>
    <property type="match status" value="1"/>
</dbReference>
<dbReference type="SUPFAM" id="SSF49354">
    <property type="entry name" value="PapD-like"/>
    <property type="match status" value="1"/>
</dbReference>
<dbReference type="WBParaSite" id="MBELARI_LOCUS10094">
    <property type="protein sequence ID" value="MBELARI_LOCUS10094"/>
    <property type="gene ID" value="MBELARI_LOCUS10094"/>
</dbReference>
<evidence type="ECO:0000256" key="1">
    <source>
        <dbReference type="RuleBase" id="RU003425"/>
    </source>
</evidence>
<keyword evidence="3" id="KW-1185">Reference proteome</keyword>
<dbReference type="PANTHER" id="PTHR22947">
    <property type="entry name" value="MAJOR SPERM PROTEIN"/>
    <property type="match status" value="1"/>
</dbReference>
<dbReference type="InterPro" id="IPR013783">
    <property type="entry name" value="Ig-like_fold"/>
</dbReference>
<dbReference type="InterPro" id="IPR000535">
    <property type="entry name" value="MSP_dom"/>
</dbReference>
<keyword evidence="1" id="KW-0206">Cytoskeleton</keyword>
<dbReference type="Proteomes" id="UP000887575">
    <property type="component" value="Unassembled WGS sequence"/>
</dbReference>
<feature type="domain" description="MSP" evidence="2">
    <location>
        <begin position="35"/>
        <end position="153"/>
    </location>
</feature>
<sequence>MAMLIRLSSINPLSIWNPLKVKRKAKKKSNPHAEQQRIERANSELQVDKEVAIFLSTGGTSEHVLWNRGGNKLAFKVRCSNNKVYRVTPVHSVIEPGECLDLVITRSSGAARTDKLVVEFLIVEPEVVESDVREMFHQLDPTVITQRLRIALKAISLDRISELKKVKVLAKEQWPAQFHHSVNLPEESPPIHLTPATR</sequence>
<dbReference type="PROSITE" id="PS50202">
    <property type="entry name" value="MSP"/>
    <property type="match status" value="1"/>
</dbReference>
<evidence type="ECO:0000313" key="4">
    <source>
        <dbReference type="WBParaSite" id="MBELARI_LOCUS10094"/>
    </source>
</evidence>
<keyword evidence="1" id="KW-0963">Cytoplasm</keyword>
<protein>
    <recommendedName>
        <fullName evidence="1">Major sperm protein</fullName>
    </recommendedName>
</protein>
<evidence type="ECO:0000313" key="3">
    <source>
        <dbReference type="Proteomes" id="UP000887575"/>
    </source>
</evidence>
<organism evidence="3 4">
    <name type="scientific">Mesorhabditis belari</name>
    <dbReference type="NCBI Taxonomy" id="2138241"/>
    <lineage>
        <taxon>Eukaryota</taxon>
        <taxon>Metazoa</taxon>
        <taxon>Ecdysozoa</taxon>
        <taxon>Nematoda</taxon>
        <taxon>Chromadorea</taxon>
        <taxon>Rhabditida</taxon>
        <taxon>Rhabditina</taxon>
        <taxon>Rhabditomorpha</taxon>
        <taxon>Rhabditoidea</taxon>
        <taxon>Rhabditidae</taxon>
        <taxon>Mesorhabditinae</taxon>
        <taxon>Mesorhabditis</taxon>
    </lineage>
</organism>
<proteinExistence type="predicted"/>
<reference evidence="4" key="1">
    <citation type="submission" date="2024-02" db="UniProtKB">
        <authorList>
            <consortium name="WormBaseParasite"/>
        </authorList>
    </citation>
    <scope>IDENTIFICATION</scope>
</reference>
<dbReference type="Gene3D" id="2.60.40.10">
    <property type="entry name" value="Immunoglobulins"/>
    <property type="match status" value="1"/>
</dbReference>
<accession>A0AAF3E855</accession>
<dbReference type="Pfam" id="PF00635">
    <property type="entry name" value="Motile_Sperm"/>
    <property type="match status" value="1"/>
</dbReference>
<dbReference type="InterPro" id="IPR008962">
    <property type="entry name" value="PapD-like_sf"/>
</dbReference>